<comment type="function">
    <text evidence="10">Part of the binding-protein-dependent transport system for phosphate; probably responsible for the translocation of the substrate across the membrane.</text>
</comment>
<evidence type="ECO:0000256" key="3">
    <source>
        <dbReference type="ARBA" id="ARBA00022448"/>
    </source>
</evidence>
<name>A0A328UK72_9FIRM</name>
<dbReference type="PROSITE" id="PS50928">
    <property type="entry name" value="ABC_TM1"/>
    <property type="match status" value="1"/>
</dbReference>
<keyword evidence="5 10" id="KW-0592">Phosphate transport</keyword>
<dbReference type="PANTHER" id="PTHR30425:SF1">
    <property type="entry name" value="PHOSPHATE TRANSPORT SYSTEM PERMEASE PROTEIN PSTC"/>
    <property type="match status" value="1"/>
</dbReference>
<dbReference type="RefSeq" id="WP_112331775.1">
    <property type="nucleotide sequence ID" value="NZ_JADPHD010000001.1"/>
</dbReference>
<feature type="transmembrane region" description="Helical" evidence="9">
    <location>
        <begin position="161"/>
        <end position="184"/>
    </location>
</feature>
<evidence type="ECO:0000256" key="2">
    <source>
        <dbReference type="ARBA" id="ARBA00007069"/>
    </source>
</evidence>
<dbReference type="NCBIfam" id="TIGR02138">
    <property type="entry name" value="phosphate_pstC"/>
    <property type="match status" value="1"/>
</dbReference>
<organism evidence="12 13">
    <name type="scientific">Hydrogeniiclostridium mannosilyticum</name>
    <dbReference type="NCBI Taxonomy" id="2764322"/>
    <lineage>
        <taxon>Bacteria</taxon>
        <taxon>Bacillati</taxon>
        <taxon>Bacillota</taxon>
        <taxon>Clostridia</taxon>
        <taxon>Eubacteriales</taxon>
        <taxon>Acutalibacteraceae</taxon>
        <taxon>Hydrogeniiclostridium</taxon>
    </lineage>
</organism>
<gene>
    <name evidence="12" type="primary">pstC</name>
    <name evidence="12" type="ORF">DPQ25_03550</name>
</gene>
<dbReference type="InterPro" id="IPR011864">
    <property type="entry name" value="Phosphate_PstC"/>
</dbReference>
<feature type="transmembrane region" description="Helical" evidence="9">
    <location>
        <begin position="27"/>
        <end position="56"/>
    </location>
</feature>
<dbReference type="InterPro" id="IPR000515">
    <property type="entry name" value="MetI-like"/>
</dbReference>
<feature type="transmembrane region" description="Helical" evidence="9">
    <location>
        <begin position="205"/>
        <end position="224"/>
    </location>
</feature>
<reference evidence="12 13" key="1">
    <citation type="submission" date="2018-06" db="EMBL/GenBank/DDBJ databases">
        <title>Noncontiguous genome sequence of Ruminococcaceae bacterium ASD2818.</title>
        <authorList>
            <person name="Chaplin A.V."/>
            <person name="Sokolova S.R."/>
            <person name="Kochetkova T.O."/>
            <person name="Goltsov A.Y."/>
            <person name="Trofimov D.Y."/>
            <person name="Efimov B.A."/>
        </authorList>
    </citation>
    <scope>NUCLEOTIDE SEQUENCE [LARGE SCALE GENOMIC DNA]</scope>
    <source>
        <strain evidence="12 13">ASD2818</strain>
    </source>
</reference>
<evidence type="ECO:0000256" key="6">
    <source>
        <dbReference type="ARBA" id="ARBA00022692"/>
    </source>
</evidence>
<evidence type="ECO:0000259" key="11">
    <source>
        <dbReference type="PROSITE" id="PS50928"/>
    </source>
</evidence>
<evidence type="ECO:0000256" key="4">
    <source>
        <dbReference type="ARBA" id="ARBA00022475"/>
    </source>
</evidence>
<dbReference type="GO" id="GO:0006817">
    <property type="term" value="P:phosphate ion transport"/>
    <property type="evidence" value="ECO:0007669"/>
    <property type="project" value="UniProtKB-KW"/>
</dbReference>
<dbReference type="EMBL" id="QLYR01000001">
    <property type="protein sequence ID" value="RAQ30580.1"/>
    <property type="molecule type" value="Genomic_DNA"/>
</dbReference>
<feature type="transmembrane region" description="Helical" evidence="9">
    <location>
        <begin position="128"/>
        <end position="149"/>
    </location>
</feature>
<dbReference type="AlphaFoldDB" id="A0A328UK72"/>
<comment type="subcellular location">
    <subcellularLocation>
        <location evidence="1 9">Cell membrane</location>
        <topology evidence="1 9">Multi-pass membrane protein</topology>
    </subcellularLocation>
</comment>
<dbReference type="SUPFAM" id="SSF161098">
    <property type="entry name" value="MetI-like"/>
    <property type="match status" value="1"/>
</dbReference>
<dbReference type="PANTHER" id="PTHR30425">
    <property type="entry name" value="PHOSPHATE TRANSPORT SYSTEM PERMEASE PROTEIN PST"/>
    <property type="match status" value="1"/>
</dbReference>
<evidence type="ECO:0000256" key="9">
    <source>
        <dbReference type="RuleBase" id="RU363032"/>
    </source>
</evidence>
<sequence length="304" mass="32365">MRTKENAGNSIKRAAKRKALTERVMNILFFTCGLLAVVSVVFITLYMVVTGGPAILKIGVADFLLGSEWSPENNVFGILPMILASLVATLVSVLIAVPIGVFVAVFLSHIAQKRLAAIVRPMIDLLSGIPSVVYGLLGAILIVPMIFRLQESLSMPTGGCLLSAIIVLVIMILPTIISVSETALRAVPRSYYEASMGLGGSKIQSIFRVVVPAARSGIVAGMVLGTGRAIGETMAVMMVAGNAVILPELLKPVRLLTVSIPFEWAYSSGIHREALFGIGLVLFVFIMIINFTLNGILKKGGKTE</sequence>
<keyword evidence="6 9" id="KW-0812">Transmembrane</keyword>
<dbReference type="CDD" id="cd06261">
    <property type="entry name" value="TM_PBP2"/>
    <property type="match status" value="1"/>
</dbReference>
<dbReference type="Pfam" id="PF00528">
    <property type="entry name" value="BPD_transp_1"/>
    <property type="match status" value="1"/>
</dbReference>
<evidence type="ECO:0000256" key="1">
    <source>
        <dbReference type="ARBA" id="ARBA00004651"/>
    </source>
</evidence>
<dbReference type="InterPro" id="IPR035906">
    <property type="entry name" value="MetI-like_sf"/>
</dbReference>
<dbReference type="Proteomes" id="UP000249377">
    <property type="component" value="Unassembled WGS sequence"/>
</dbReference>
<feature type="domain" description="ABC transmembrane type-1" evidence="11">
    <location>
        <begin position="82"/>
        <end position="293"/>
    </location>
</feature>
<evidence type="ECO:0000313" key="12">
    <source>
        <dbReference type="EMBL" id="RAQ30580.1"/>
    </source>
</evidence>
<feature type="transmembrane region" description="Helical" evidence="9">
    <location>
        <begin position="76"/>
        <end position="107"/>
    </location>
</feature>
<keyword evidence="4 10" id="KW-1003">Cell membrane</keyword>
<keyword evidence="8 9" id="KW-0472">Membrane</keyword>
<dbReference type="Gene3D" id="1.10.3720.10">
    <property type="entry name" value="MetI-like"/>
    <property type="match status" value="1"/>
</dbReference>
<dbReference type="InterPro" id="IPR051124">
    <property type="entry name" value="Phosphate_Transport_Permease"/>
</dbReference>
<dbReference type="GO" id="GO:0005886">
    <property type="term" value="C:plasma membrane"/>
    <property type="evidence" value="ECO:0007669"/>
    <property type="project" value="UniProtKB-SubCell"/>
</dbReference>
<feature type="transmembrane region" description="Helical" evidence="9">
    <location>
        <begin position="274"/>
        <end position="297"/>
    </location>
</feature>
<evidence type="ECO:0000256" key="5">
    <source>
        <dbReference type="ARBA" id="ARBA00022592"/>
    </source>
</evidence>
<protein>
    <recommendedName>
        <fullName evidence="10">Phosphate transport system permease protein</fullName>
    </recommendedName>
</protein>
<keyword evidence="13" id="KW-1185">Reference proteome</keyword>
<dbReference type="GO" id="GO:0005315">
    <property type="term" value="F:phosphate transmembrane transporter activity"/>
    <property type="evidence" value="ECO:0007669"/>
    <property type="project" value="InterPro"/>
</dbReference>
<evidence type="ECO:0000256" key="10">
    <source>
        <dbReference type="RuleBase" id="RU363054"/>
    </source>
</evidence>
<comment type="caution">
    <text evidence="12">The sequence shown here is derived from an EMBL/GenBank/DDBJ whole genome shotgun (WGS) entry which is preliminary data.</text>
</comment>
<evidence type="ECO:0000256" key="8">
    <source>
        <dbReference type="ARBA" id="ARBA00023136"/>
    </source>
</evidence>
<comment type="similarity">
    <text evidence="2 10">Belongs to the binding-protein-dependent transport system permease family. CysTW subfamily.</text>
</comment>
<proteinExistence type="inferred from homology"/>
<keyword evidence="7 9" id="KW-1133">Transmembrane helix</keyword>
<evidence type="ECO:0000256" key="7">
    <source>
        <dbReference type="ARBA" id="ARBA00022989"/>
    </source>
</evidence>
<evidence type="ECO:0000313" key="13">
    <source>
        <dbReference type="Proteomes" id="UP000249377"/>
    </source>
</evidence>
<keyword evidence="3 9" id="KW-0813">Transport</keyword>
<accession>A0A328UK72</accession>